<sequence>MLYSTVSTPHWDTLDRTQDTTGGLTPPTGHWTWQSPD</sequence>
<dbReference type="AlphaFoldDB" id="A0A5B7ETY1"/>
<protein>
    <submittedName>
        <fullName evidence="2">Uncharacterized protein</fullName>
    </submittedName>
</protein>
<proteinExistence type="predicted"/>
<reference evidence="2 3" key="1">
    <citation type="submission" date="2019-05" db="EMBL/GenBank/DDBJ databases">
        <title>Another draft genome of Portunus trituberculatus and its Hox gene families provides insights of decapod evolution.</title>
        <authorList>
            <person name="Jeong J.-H."/>
            <person name="Song I."/>
            <person name="Kim S."/>
            <person name="Choi T."/>
            <person name="Kim D."/>
            <person name="Ryu S."/>
            <person name="Kim W."/>
        </authorList>
    </citation>
    <scope>NUCLEOTIDE SEQUENCE [LARGE SCALE GENOMIC DNA]</scope>
    <source>
        <tissue evidence="2">Muscle</tissue>
    </source>
</reference>
<keyword evidence="3" id="KW-1185">Reference proteome</keyword>
<gene>
    <name evidence="2" type="ORF">E2C01_030134</name>
</gene>
<evidence type="ECO:0000256" key="1">
    <source>
        <dbReference type="SAM" id="MobiDB-lite"/>
    </source>
</evidence>
<dbReference type="EMBL" id="VSRR010003573">
    <property type="protein sequence ID" value="MPC36667.1"/>
    <property type="molecule type" value="Genomic_DNA"/>
</dbReference>
<feature type="compositionally biased region" description="Polar residues" evidence="1">
    <location>
        <begin position="1"/>
        <end position="10"/>
    </location>
</feature>
<evidence type="ECO:0000313" key="2">
    <source>
        <dbReference type="EMBL" id="MPC36667.1"/>
    </source>
</evidence>
<name>A0A5B7ETY1_PORTR</name>
<organism evidence="2 3">
    <name type="scientific">Portunus trituberculatus</name>
    <name type="common">Swimming crab</name>
    <name type="synonym">Neptunus trituberculatus</name>
    <dbReference type="NCBI Taxonomy" id="210409"/>
    <lineage>
        <taxon>Eukaryota</taxon>
        <taxon>Metazoa</taxon>
        <taxon>Ecdysozoa</taxon>
        <taxon>Arthropoda</taxon>
        <taxon>Crustacea</taxon>
        <taxon>Multicrustacea</taxon>
        <taxon>Malacostraca</taxon>
        <taxon>Eumalacostraca</taxon>
        <taxon>Eucarida</taxon>
        <taxon>Decapoda</taxon>
        <taxon>Pleocyemata</taxon>
        <taxon>Brachyura</taxon>
        <taxon>Eubrachyura</taxon>
        <taxon>Portunoidea</taxon>
        <taxon>Portunidae</taxon>
        <taxon>Portuninae</taxon>
        <taxon>Portunus</taxon>
    </lineage>
</organism>
<evidence type="ECO:0000313" key="3">
    <source>
        <dbReference type="Proteomes" id="UP000324222"/>
    </source>
</evidence>
<accession>A0A5B7ETY1</accession>
<comment type="caution">
    <text evidence="2">The sequence shown here is derived from an EMBL/GenBank/DDBJ whole genome shotgun (WGS) entry which is preliminary data.</text>
</comment>
<feature type="region of interest" description="Disordered" evidence="1">
    <location>
        <begin position="1"/>
        <end position="37"/>
    </location>
</feature>
<dbReference type="Proteomes" id="UP000324222">
    <property type="component" value="Unassembled WGS sequence"/>
</dbReference>